<evidence type="ECO:0000313" key="2">
    <source>
        <dbReference type="EMBL" id="KPJ73439.1"/>
    </source>
</evidence>
<dbReference type="Pfam" id="PF08899">
    <property type="entry name" value="DUF1844"/>
    <property type="match status" value="1"/>
</dbReference>
<dbReference type="InterPro" id="IPR014995">
    <property type="entry name" value="DUF1844"/>
</dbReference>
<evidence type="ECO:0008006" key="4">
    <source>
        <dbReference type="Google" id="ProtNLM"/>
    </source>
</evidence>
<sequence length="156" mass="18777">MAKEKDKRQDEKKEPKKRKRLREKKKSEEETKVREPKKPEETKIQEEKIRAEEAETTEEKRTEEKYAQEQMVLEEPVKVKDLLLMYILSLESKAWAYLDLIAHPETQKHKKDLSEAKFAIDAIDALYKIYEEQWSADEKKDIQIRLTNLRLNFVKE</sequence>
<proteinExistence type="predicted"/>
<reference evidence="2 3" key="1">
    <citation type="journal article" date="2015" name="Microbiome">
        <title>Genomic resolution of linkages in carbon, nitrogen, and sulfur cycling among widespread estuary sediment bacteria.</title>
        <authorList>
            <person name="Baker B.J."/>
            <person name="Lazar C.S."/>
            <person name="Teske A.P."/>
            <person name="Dick G.J."/>
        </authorList>
    </citation>
    <scope>NUCLEOTIDE SEQUENCE [LARGE SCALE GENOMIC DNA]</scope>
    <source>
        <strain evidence="2">DG_78</strain>
    </source>
</reference>
<evidence type="ECO:0000256" key="1">
    <source>
        <dbReference type="SAM" id="MobiDB-lite"/>
    </source>
</evidence>
<dbReference type="EMBL" id="LJNI01000034">
    <property type="protein sequence ID" value="KPJ73439.1"/>
    <property type="molecule type" value="Genomic_DNA"/>
</dbReference>
<dbReference type="Proteomes" id="UP000051012">
    <property type="component" value="Unassembled WGS sequence"/>
</dbReference>
<feature type="region of interest" description="Disordered" evidence="1">
    <location>
        <begin position="1"/>
        <end position="66"/>
    </location>
</feature>
<evidence type="ECO:0000313" key="3">
    <source>
        <dbReference type="Proteomes" id="UP000051012"/>
    </source>
</evidence>
<feature type="compositionally biased region" description="Basic and acidic residues" evidence="1">
    <location>
        <begin position="25"/>
        <end position="66"/>
    </location>
</feature>
<feature type="compositionally biased region" description="Basic residues" evidence="1">
    <location>
        <begin position="15"/>
        <end position="24"/>
    </location>
</feature>
<comment type="caution">
    <text evidence="2">The sequence shown here is derived from an EMBL/GenBank/DDBJ whole genome shotgun (WGS) entry which is preliminary data.</text>
</comment>
<name>A0A0S7YG47_UNCT6</name>
<gene>
    <name evidence="2" type="ORF">AMJ52_03800</name>
</gene>
<organism evidence="2 3">
    <name type="scientific">candidate division TA06 bacterium DG_78</name>
    <dbReference type="NCBI Taxonomy" id="1703772"/>
    <lineage>
        <taxon>Bacteria</taxon>
        <taxon>Bacteria division TA06</taxon>
    </lineage>
</organism>
<feature type="compositionally biased region" description="Basic and acidic residues" evidence="1">
    <location>
        <begin position="1"/>
        <end position="14"/>
    </location>
</feature>
<protein>
    <recommendedName>
        <fullName evidence="4">DUF1844 domain-containing protein</fullName>
    </recommendedName>
</protein>
<dbReference type="AlphaFoldDB" id="A0A0S7YG47"/>
<accession>A0A0S7YG47</accession>